<evidence type="ECO:0000259" key="2">
    <source>
        <dbReference type="PROSITE" id="PS50943"/>
    </source>
</evidence>
<reference evidence="3 4" key="1">
    <citation type="journal article" date="2021" name="Cell Host Microbe">
        <title>in vivo commensal control of Clostridioides difficile virulence.</title>
        <authorList>
            <person name="Girinathan B.P."/>
            <person name="Dibenedetto N."/>
            <person name="Worley J.N."/>
            <person name="Peltier J."/>
            <person name="Arrieta-Ortiz M.L."/>
            <person name="Rupa Christinal Immanuel S."/>
            <person name="Lavin R."/>
            <person name="Delaney M.L."/>
            <person name="Cummins C."/>
            <person name="Hoffmann M."/>
            <person name="Luo Y."/>
            <person name="Gonzalez-Escalona N."/>
            <person name="Allard M."/>
            <person name="Onderdonk A.B."/>
            <person name="Gerber G.K."/>
            <person name="Sonenshein A.L."/>
            <person name="Baliga N."/>
            <person name="Dupuy B."/>
            <person name="Bry L."/>
        </authorList>
    </citation>
    <scope>NUCLEOTIDE SEQUENCE [LARGE SCALE GENOMIC DNA]</scope>
    <source>
        <strain evidence="3 4">DSM 599</strain>
    </source>
</reference>
<keyword evidence="1" id="KW-0238">DNA-binding</keyword>
<dbReference type="SMART" id="SM00530">
    <property type="entry name" value="HTH_XRE"/>
    <property type="match status" value="1"/>
</dbReference>
<sequence>MKKIKKLREKRRISSRELARRSNLDIAIISNIENGKTKNPGIYTVKKITDVLGVKLDELVTE</sequence>
<dbReference type="InterPro" id="IPR050807">
    <property type="entry name" value="TransReg_Diox_bact_type"/>
</dbReference>
<dbReference type="RefSeq" id="WP_221862314.1">
    <property type="nucleotide sequence ID" value="NZ_JAIKTU010000018.1"/>
</dbReference>
<dbReference type="Proteomes" id="UP001299068">
    <property type="component" value="Unassembled WGS sequence"/>
</dbReference>
<dbReference type="SUPFAM" id="SSF47413">
    <property type="entry name" value="lambda repressor-like DNA-binding domains"/>
    <property type="match status" value="1"/>
</dbReference>
<gene>
    <name evidence="3" type="ORF">K5V21_17240</name>
</gene>
<dbReference type="PANTHER" id="PTHR46797:SF1">
    <property type="entry name" value="METHYLPHOSPHONATE SYNTHASE"/>
    <property type="match status" value="1"/>
</dbReference>
<dbReference type="EMBL" id="JAIKTU010000018">
    <property type="protein sequence ID" value="MBY0757178.1"/>
    <property type="molecule type" value="Genomic_DNA"/>
</dbReference>
<evidence type="ECO:0000256" key="1">
    <source>
        <dbReference type="ARBA" id="ARBA00023125"/>
    </source>
</evidence>
<dbReference type="PANTHER" id="PTHR46797">
    <property type="entry name" value="HTH-TYPE TRANSCRIPTIONAL REGULATOR"/>
    <property type="match status" value="1"/>
</dbReference>
<protein>
    <submittedName>
        <fullName evidence="3">Helix-turn-helix transcriptional regulator</fullName>
    </submittedName>
</protein>
<dbReference type="CDD" id="cd00093">
    <property type="entry name" value="HTH_XRE"/>
    <property type="match status" value="1"/>
</dbReference>
<dbReference type="PROSITE" id="PS50943">
    <property type="entry name" value="HTH_CROC1"/>
    <property type="match status" value="1"/>
</dbReference>
<dbReference type="InterPro" id="IPR010982">
    <property type="entry name" value="Lambda_DNA-bd_dom_sf"/>
</dbReference>
<keyword evidence="4" id="KW-1185">Reference proteome</keyword>
<evidence type="ECO:0000313" key="4">
    <source>
        <dbReference type="Proteomes" id="UP001299068"/>
    </source>
</evidence>
<organism evidence="3 4">
    <name type="scientific">Clostridium sardiniense</name>
    <name type="common">Clostridium absonum</name>
    <dbReference type="NCBI Taxonomy" id="29369"/>
    <lineage>
        <taxon>Bacteria</taxon>
        <taxon>Bacillati</taxon>
        <taxon>Bacillota</taxon>
        <taxon>Clostridia</taxon>
        <taxon>Eubacteriales</taxon>
        <taxon>Clostridiaceae</taxon>
        <taxon>Clostridium</taxon>
    </lineage>
</organism>
<proteinExistence type="predicted"/>
<dbReference type="InterPro" id="IPR001387">
    <property type="entry name" value="Cro/C1-type_HTH"/>
</dbReference>
<accession>A0ABS7L270</accession>
<name>A0ABS7L270_CLOSR</name>
<dbReference type="Pfam" id="PF01381">
    <property type="entry name" value="HTH_3"/>
    <property type="match status" value="1"/>
</dbReference>
<evidence type="ECO:0000313" key="3">
    <source>
        <dbReference type="EMBL" id="MBY0757178.1"/>
    </source>
</evidence>
<feature type="domain" description="HTH cro/C1-type" evidence="2">
    <location>
        <begin position="4"/>
        <end position="59"/>
    </location>
</feature>
<comment type="caution">
    <text evidence="3">The sequence shown here is derived from an EMBL/GenBank/DDBJ whole genome shotgun (WGS) entry which is preliminary data.</text>
</comment>
<dbReference type="Gene3D" id="1.10.260.40">
    <property type="entry name" value="lambda repressor-like DNA-binding domains"/>
    <property type="match status" value="1"/>
</dbReference>